<organism evidence="2 3">
    <name type="scientific">Grimontia celer</name>
    <dbReference type="NCBI Taxonomy" id="1796497"/>
    <lineage>
        <taxon>Bacteria</taxon>
        <taxon>Pseudomonadati</taxon>
        <taxon>Pseudomonadota</taxon>
        <taxon>Gammaproteobacteria</taxon>
        <taxon>Vibrionales</taxon>
        <taxon>Vibrionaceae</taxon>
        <taxon>Grimontia</taxon>
    </lineage>
</organism>
<evidence type="ECO:0000313" key="2">
    <source>
        <dbReference type="EMBL" id="CZF83230.1"/>
    </source>
</evidence>
<dbReference type="EMBL" id="FIZX01000002">
    <property type="protein sequence ID" value="CZF83230.1"/>
    <property type="molecule type" value="Genomic_DNA"/>
</dbReference>
<feature type="signal peptide" evidence="1">
    <location>
        <begin position="1"/>
        <end position="32"/>
    </location>
</feature>
<proteinExistence type="predicted"/>
<keyword evidence="1" id="KW-0732">Signal</keyword>
<evidence type="ECO:0000256" key="1">
    <source>
        <dbReference type="SAM" id="SignalP"/>
    </source>
</evidence>
<evidence type="ECO:0000313" key="3">
    <source>
        <dbReference type="Proteomes" id="UP000071641"/>
    </source>
</evidence>
<accession>A0A128F9Q0</accession>
<feature type="chain" id="PRO_5007282207" evidence="1">
    <location>
        <begin position="33"/>
        <end position="437"/>
    </location>
</feature>
<sequence length="437" mass="47262">MLNSKRHTVSKTSRLATLLFAAMLSLPSVVYGQIDHNIQLVEDLQRKTASLMEESQQNGEAYQEIIAAMTDVLEKTESPLTAVRSGDLGRLASLARSNASLGNGYVTEYKAFLDKVDQSSTCYRPDLVTEYRQSIEELNDFADAIPSLKAAANTDMAASDVMMALNMNAMLMATVPSTFMVHNLCVVGDAEPILQQFNEVEGAIVKALVGQAILAEDSDFDLPPEMLGDEFADEYLANADSYPDAGFVEGDHFQDEYEETVSPLISELAFADPQIEKCLKQSAEMDQAERVNDLSTVICELPTSAKIRLNDLAQFPTISDVMLSGGEIESLSPLNSAESLSQILIDHSTIHSFGDLSNVSATAVFSNVNSGDWGSLTQSGMDYIVIEQPGDCGQLAPLLGSGAVIVKFAGDDAPNLTYEDVKSSKVVVTDCRKDSVF</sequence>
<dbReference type="RefSeq" id="WP_062665486.1">
    <property type="nucleotide sequence ID" value="NZ_FIZX01000002.1"/>
</dbReference>
<dbReference type="Proteomes" id="UP000071641">
    <property type="component" value="Unassembled WGS sequence"/>
</dbReference>
<gene>
    <name evidence="2" type="ORF">GCE9029_03709</name>
</gene>
<dbReference type="AlphaFoldDB" id="A0A128F9Q0"/>
<keyword evidence="3" id="KW-1185">Reference proteome</keyword>
<protein>
    <submittedName>
        <fullName evidence="2">Uncharacterized protein</fullName>
    </submittedName>
</protein>
<reference evidence="3" key="1">
    <citation type="submission" date="2016-02" db="EMBL/GenBank/DDBJ databases">
        <authorList>
            <person name="Rodrigo-Torres Lidia"/>
            <person name="Arahal R.David."/>
        </authorList>
    </citation>
    <scope>NUCLEOTIDE SEQUENCE [LARGE SCALE GENOMIC DNA]</scope>
    <source>
        <strain evidence="3">CECT 9029</strain>
    </source>
</reference>
<name>A0A128F9Q0_9GAMM</name>
<dbReference type="OrthoDB" id="5913501at2"/>
<dbReference type="STRING" id="1796497.GCE9029_03709"/>